<keyword evidence="1" id="KW-0812">Transmembrane</keyword>
<dbReference type="Proteomes" id="UP000077752">
    <property type="component" value="Unassembled WGS sequence"/>
</dbReference>
<comment type="caution">
    <text evidence="2">The sequence shown here is derived from an EMBL/GenBank/DDBJ whole genome shotgun (WGS) entry which is preliminary data.</text>
</comment>
<feature type="transmembrane region" description="Helical" evidence="1">
    <location>
        <begin position="38"/>
        <end position="58"/>
    </location>
</feature>
<keyword evidence="1" id="KW-1133">Transmembrane helix</keyword>
<dbReference type="EMBL" id="LUCV01000009">
    <property type="protein sequence ID" value="OAI93830.1"/>
    <property type="molecule type" value="Genomic_DNA"/>
</dbReference>
<keyword evidence="1" id="KW-0472">Membrane</keyword>
<protein>
    <submittedName>
        <fullName evidence="2">MFS transporter</fullName>
    </submittedName>
</protein>
<evidence type="ECO:0000313" key="2">
    <source>
        <dbReference type="EMBL" id="OAI93830.1"/>
    </source>
</evidence>
<name>A0A177SU30_PSEPU</name>
<organism evidence="2 3">
    <name type="scientific">Pseudomonas putida</name>
    <name type="common">Arthrobacter siderocapsulatus</name>
    <dbReference type="NCBI Taxonomy" id="303"/>
    <lineage>
        <taxon>Bacteria</taxon>
        <taxon>Pseudomonadati</taxon>
        <taxon>Pseudomonadota</taxon>
        <taxon>Gammaproteobacteria</taxon>
        <taxon>Pseudomonadales</taxon>
        <taxon>Pseudomonadaceae</taxon>
        <taxon>Pseudomonas</taxon>
    </lineage>
</organism>
<feature type="transmembrane region" description="Helical" evidence="1">
    <location>
        <begin position="93"/>
        <end position="113"/>
    </location>
</feature>
<reference evidence="2 3" key="1">
    <citation type="submission" date="2016-03" db="EMBL/GenBank/DDBJ databases">
        <title>Draft Genome Assembly of Pseudomonas putida strain CBF10-2.</title>
        <authorList>
            <person name="Iyer R.S."/>
            <person name="Damania A."/>
        </authorList>
    </citation>
    <scope>NUCLEOTIDE SEQUENCE [LARGE SCALE GENOMIC DNA]</scope>
    <source>
        <strain evidence="2 3">CBF10-2</strain>
    </source>
</reference>
<feature type="transmembrane region" description="Helical" evidence="1">
    <location>
        <begin position="119"/>
        <end position="135"/>
    </location>
</feature>
<dbReference type="RefSeq" id="WP_009397435.1">
    <property type="nucleotide sequence ID" value="NZ_LUCV01000009.1"/>
</dbReference>
<evidence type="ECO:0000256" key="1">
    <source>
        <dbReference type="SAM" id="Phobius"/>
    </source>
</evidence>
<proteinExistence type="predicted"/>
<sequence>MTRSQVRTRLALAWWQYLAVALAPLIVFAWAFGGMDPLIPVLAMPMFIGGIASMFLTLPRFGVYKHALIATGKALDSEAEPAAWIELARVRRLGMLFACLPAWVAALSVFVGLEAVPQILLAISSVVILYLYRLPRQLA</sequence>
<feature type="transmembrane region" description="Helical" evidence="1">
    <location>
        <begin position="12"/>
        <end position="32"/>
    </location>
</feature>
<dbReference type="AlphaFoldDB" id="A0A177SU30"/>
<evidence type="ECO:0000313" key="3">
    <source>
        <dbReference type="Proteomes" id="UP000077752"/>
    </source>
</evidence>
<gene>
    <name evidence="2" type="ORF">AYO28_12055</name>
</gene>
<accession>A0A177SU30</accession>